<evidence type="ECO:0000256" key="7">
    <source>
        <dbReference type="RuleBase" id="RU363013"/>
    </source>
</evidence>
<dbReference type="PANTHER" id="PTHR21139">
    <property type="entry name" value="TRIOSEPHOSPHATE ISOMERASE"/>
    <property type="match status" value="1"/>
</dbReference>
<comment type="similarity">
    <text evidence="2 7">Belongs to the triosephosphate isomerase family.</text>
</comment>
<comment type="catalytic activity">
    <reaction evidence="7">
        <text>D-glyceraldehyde 3-phosphate = dihydroxyacetone phosphate</text>
        <dbReference type="Rhea" id="RHEA:18585"/>
        <dbReference type="ChEBI" id="CHEBI:57642"/>
        <dbReference type="ChEBI" id="CHEBI:59776"/>
        <dbReference type="EC" id="5.3.1.1"/>
    </reaction>
</comment>
<dbReference type="PROSITE" id="PS51440">
    <property type="entry name" value="TIM_2"/>
    <property type="match status" value="1"/>
</dbReference>
<protein>
    <recommendedName>
        <fullName evidence="4 7">Triosephosphate isomerase</fullName>
        <ecNumber evidence="7">5.3.1.1</ecNumber>
    </recommendedName>
</protein>
<dbReference type="GO" id="GO:0006094">
    <property type="term" value="P:gluconeogenesis"/>
    <property type="evidence" value="ECO:0007669"/>
    <property type="project" value="UniProtKB-KW"/>
</dbReference>
<keyword evidence="5 7" id="KW-0312">Gluconeogenesis</keyword>
<evidence type="ECO:0000256" key="6">
    <source>
        <dbReference type="ARBA" id="ARBA00023235"/>
    </source>
</evidence>
<dbReference type="GO" id="GO:0046166">
    <property type="term" value="P:glyceraldehyde-3-phosphate biosynthetic process"/>
    <property type="evidence" value="ECO:0007669"/>
    <property type="project" value="TreeGrafter"/>
</dbReference>
<proteinExistence type="inferred from homology"/>
<organism evidence="8 9">
    <name type="scientific">Rotaria magnacalcarata</name>
    <dbReference type="NCBI Taxonomy" id="392030"/>
    <lineage>
        <taxon>Eukaryota</taxon>
        <taxon>Metazoa</taxon>
        <taxon>Spiralia</taxon>
        <taxon>Gnathifera</taxon>
        <taxon>Rotifera</taxon>
        <taxon>Eurotatoria</taxon>
        <taxon>Bdelloidea</taxon>
        <taxon>Philodinida</taxon>
        <taxon>Philodinidae</taxon>
        <taxon>Rotaria</taxon>
    </lineage>
</organism>
<dbReference type="InterPro" id="IPR000652">
    <property type="entry name" value="Triosephosphate_isomerase"/>
</dbReference>
<dbReference type="GO" id="GO:0019563">
    <property type="term" value="P:glycerol catabolic process"/>
    <property type="evidence" value="ECO:0007669"/>
    <property type="project" value="TreeGrafter"/>
</dbReference>
<dbReference type="InterPro" id="IPR035990">
    <property type="entry name" value="TIM_sf"/>
</dbReference>
<evidence type="ECO:0000256" key="3">
    <source>
        <dbReference type="ARBA" id="ARBA00011738"/>
    </source>
</evidence>
<reference evidence="8" key="1">
    <citation type="submission" date="2021-02" db="EMBL/GenBank/DDBJ databases">
        <authorList>
            <person name="Nowell W R."/>
        </authorList>
    </citation>
    <scope>NUCLEOTIDE SEQUENCE</scope>
</reference>
<comment type="pathway">
    <text evidence="7">Carbohydrate biosynthesis; gluconeogenesis.</text>
</comment>
<evidence type="ECO:0000256" key="5">
    <source>
        <dbReference type="ARBA" id="ARBA00022432"/>
    </source>
</evidence>
<keyword evidence="6 7" id="KW-0413">Isomerase</keyword>
<dbReference type="GO" id="GO:0004807">
    <property type="term" value="F:triose-phosphate isomerase activity"/>
    <property type="evidence" value="ECO:0007669"/>
    <property type="project" value="UniProtKB-EC"/>
</dbReference>
<dbReference type="PANTHER" id="PTHR21139:SF2">
    <property type="entry name" value="TRIOSEPHOSPHATE ISOMERASE"/>
    <property type="match status" value="1"/>
</dbReference>
<dbReference type="GO" id="GO:0006096">
    <property type="term" value="P:glycolytic process"/>
    <property type="evidence" value="ECO:0007669"/>
    <property type="project" value="UniProtKB-KW"/>
</dbReference>
<dbReference type="Pfam" id="PF00121">
    <property type="entry name" value="TIM"/>
    <property type="match status" value="1"/>
</dbReference>
<dbReference type="GO" id="GO:0005829">
    <property type="term" value="C:cytosol"/>
    <property type="evidence" value="ECO:0007669"/>
    <property type="project" value="TreeGrafter"/>
</dbReference>
<dbReference type="Proteomes" id="UP000676336">
    <property type="component" value="Unassembled WGS sequence"/>
</dbReference>
<evidence type="ECO:0000256" key="2">
    <source>
        <dbReference type="ARBA" id="ARBA00007422"/>
    </source>
</evidence>
<gene>
    <name evidence="8" type="ORF">SMN809_LOCUS59924</name>
</gene>
<evidence type="ECO:0000313" key="9">
    <source>
        <dbReference type="Proteomes" id="UP000676336"/>
    </source>
</evidence>
<evidence type="ECO:0000256" key="1">
    <source>
        <dbReference type="ARBA" id="ARBA00004680"/>
    </source>
</evidence>
<dbReference type="EMBL" id="CAJOBI010230856">
    <property type="protein sequence ID" value="CAF5064164.1"/>
    <property type="molecule type" value="Genomic_DNA"/>
</dbReference>
<keyword evidence="7" id="KW-0324">Glycolysis</keyword>
<feature type="non-terminal residue" evidence="8">
    <location>
        <position position="1"/>
    </location>
</feature>
<comment type="pathway">
    <text evidence="1 7">Carbohydrate degradation; glycolysis; D-glyceraldehyde 3-phosphate from glycerone phosphate: step 1/1.</text>
</comment>
<comment type="subunit">
    <text evidence="3">Homodimer.</text>
</comment>
<evidence type="ECO:0000313" key="8">
    <source>
        <dbReference type="EMBL" id="CAF5064164.1"/>
    </source>
</evidence>
<dbReference type="Gene3D" id="3.20.20.70">
    <property type="entry name" value="Aldolase class I"/>
    <property type="match status" value="1"/>
</dbReference>
<dbReference type="EC" id="5.3.1.1" evidence="7"/>
<comment type="caution">
    <text evidence="8">The sequence shown here is derived from an EMBL/GenBank/DDBJ whole genome shotgun (WGS) entry which is preliminary data.</text>
</comment>
<sequence length="42" mass="4494">FIGSVNGANCKELAQKPDIDGFLVGGASLKPEFEQICKARQN</sequence>
<accession>A0A8S3E789</accession>
<evidence type="ECO:0000256" key="4">
    <source>
        <dbReference type="ARBA" id="ARBA00019397"/>
    </source>
</evidence>
<dbReference type="AlphaFoldDB" id="A0A8S3E789"/>
<dbReference type="SUPFAM" id="SSF51351">
    <property type="entry name" value="Triosephosphate isomerase (TIM)"/>
    <property type="match status" value="1"/>
</dbReference>
<dbReference type="InterPro" id="IPR013785">
    <property type="entry name" value="Aldolase_TIM"/>
</dbReference>
<name>A0A8S3E789_9BILA</name>